<dbReference type="EMBL" id="JH971386">
    <property type="protein sequence ID" value="EKM82392.1"/>
    <property type="molecule type" value="Genomic_DNA"/>
</dbReference>
<dbReference type="PANTHER" id="PTHR15887:SF1">
    <property type="entry name" value="TRANSMEMBRANE PROTEIN 69"/>
    <property type="match status" value="1"/>
</dbReference>
<name>K5XGJ8_AGABU</name>
<dbReference type="RefSeq" id="XP_007326423.1">
    <property type="nucleotide sequence ID" value="XM_007326361.1"/>
</dbReference>
<dbReference type="OrthoDB" id="194289at2759"/>
<organism evidence="2 3">
    <name type="scientific">Agaricus bisporus var. burnettii (strain JB137-S8 / ATCC MYA-4627 / FGSC 10392)</name>
    <name type="common">White button mushroom</name>
    <dbReference type="NCBI Taxonomy" id="597362"/>
    <lineage>
        <taxon>Eukaryota</taxon>
        <taxon>Fungi</taxon>
        <taxon>Dikarya</taxon>
        <taxon>Basidiomycota</taxon>
        <taxon>Agaricomycotina</taxon>
        <taxon>Agaricomycetes</taxon>
        <taxon>Agaricomycetidae</taxon>
        <taxon>Agaricales</taxon>
        <taxon>Agaricineae</taxon>
        <taxon>Agaricaceae</taxon>
        <taxon>Agaricus</taxon>
    </lineage>
</organism>
<dbReference type="KEGG" id="abp:AGABI1DRAFT89217"/>
<dbReference type="PANTHER" id="PTHR15887">
    <property type="entry name" value="TRANSMEMBRANE PROTEIN 69"/>
    <property type="match status" value="1"/>
</dbReference>
<sequence>MNPLFRQSLRASAYRLPSAVGRSAIPALRRPMPIARPVKIITSPLMFQKRMVASSVSNKPASQSFEHAATNLKEELGGTASDVAKIIAGANVTQDTVTSDAGVQSFLGITTKNLKAVPEPVLMLGLVDSLYLGGLPYVGSSLTTIWLAREASLAIHGVTVGIDPGVALTVLDQALNFQVTYGAVMLSFLGALHWGMEMAAYGGQKGYTRLALGTAPMLLAWSTLGGMQPTMALVVQWVGFTGLWYADSKATMAGWTPKWYSQYRFYLSILVGACIIGSLAGCSYWGPVAGHGLLTHDLDLLREERKKYLPEQQHAVTGNIEAVPASEDAERYTVIRKRKSEEESE</sequence>
<dbReference type="InterPro" id="IPR021836">
    <property type="entry name" value="DUF3429"/>
</dbReference>
<gene>
    <name evidence="2" type="ORF">AGABI1DRAFT_89217</name>
</gene>
<keyword evidence="3" id="KW-1185">Reference proteome</keyword>
<feature type="transmembrane region" description="Helical" evidence="1">
    <location>
        <begin position="266"/>
        <end position="286"/>
    </location>
</feature>
<dbReference type="Proteomes" id="UP000008493">
    <property type="component" value="Unassembled WGS sequence"/>
</dbReference>
<accession>K5XGJ8</accession>
<keyword evidence="1" id="KW-1133">Transmembrane helix</keyword>
<dbReference type="STRING" id="597362.K5XGJ8"/>
<dbReference type="eggNOG" id="ENOG502RY8Z">
    <property type="taxonomic scope" value="Eukaryota"/>
</dbReference>
<dbReference type="GeneID" id="18832315"/>
<evidence type="ECO:0000313" key="2">
    <source>
        <dbReference type="EMBL" id="EKM82392.1"/>
    </source>
</evidence>
<dbReference type="HOGENOM" id="CLU_045137_1_0_1"/>
<feature type="transmembrane region" description="Helical" evidence="1">
    <location>
        <begin position="230"/>
        <end position="246"/>
    </location>
</feature>
<dbReference type="AlphaFoldDB" id="K5XGJ8"/>
<protein>
    <recommendedName>
        <fullName evidence="4">Mnn4-regulates the mannosylphosphorylation</fullName>
    </recommendedName>
</protein>
<keyword evidence="1" id="KW-0812">Transmembrane</keyword>
<proteinExistence type="predicted"/>
<keyword evidence="1" id="KW-0472">Membrane</keyword>
<reference evidence="3" key="1">
    <citation type="journal article" date="2012" name="Proc. Natl. Acad. Sci. U.S.A.">
        <title>Genome sequence of the button mushroom Agaricus bisporus reveals mechanisms governing adaptation to a humic-rich ecological niche.</title>
        <authorList>
            <person name="Morin E."/>
            <person name="Kohler A."/>
            <person name="Baker A.R."/>
            <person name="Foulongne-Oriol M."/>
            <person name="Lombard V."/>
            <person name="Nagy L.G."/>
            <person name="Ohm R.A."/>
            <person name="Patyshakuliyeva A."/>
            <person name="Brun A."/>
            <person name="Aerts A.L."/>
            <person name="Bailey A.M."/>
            <person name="Billette C."/>
            <person name="Coutinho P.M."/>
            <person name="Deakin G."/>
            <person name="Doddapaneni H."/>
            <person name="Floudas D."/>
            <person name="Grimwood J."/>
            <person name="Hilden K."/>
            <person name="Kuees U."/>
            <person name="LaButti K.M."/>
            <person name="Lapidus A."/>
            <person name="Lindquist E.A."/>
            <person name="Lucas S.M."/>
            <person name="Murat C."/>
            <person name="Riley R.W."/>
            <person name="Salamov A.A."/>
            <person name="Schmutz J."/>
            <person name="Subramanian V."/>
            <person name="Woesten H.A.B."/>
            <person name="Xu J."/>
            <person name="Eastwood D.C."/>
            <person name="Foster G.D."/>
            <person name="Sonnenberg A.S."/>
            <person name="Cullen D."/>
            <person name="de Vries R.P."/>
            <person name="Lundell T."/>
            <person name="Hibbett D.S."/>
            <person name="Henrissat B."/>
            <person name="Burton K.S."/>
            <person name="Kerrigan R.W."/>
            <person name="Challen M.P."/>
            <person name="Grigoriev I.V."/>
            <person name="Martin F."/>
        </authorList>
    </citation>
    <scope>NUCLEOTIDE SEQUENCE [LARGE SCALE GENOMIC DNA]</scope>
    <source>
        <strain evidence="3">JB137-S8 / ATCC MYA-4627 / FGSC 10392</strain>
    </source>
</reference>
<evidence type="ECO:0000313" key="3">
    <source>
        <dbReference type="Proteomes" id="UP000008493"/>
    </source>
</evidence>
<dbReference type="Pfam" id="PF11911">
    <property type="entry name" value="DUF3429"/>
    <property type="match status" value="1"/>
</dbReference>
<dbReference type="OMA" id="TYRFWLT"/>
<dbReference type="InParanoid" id="K5XGJ8"/>
<evidence type="ECO:0008006" key="4">
    <source>
        <dbReference type="Google" id="ProtNLM"/>
    </source>
</evidence>
<evidence type="ECO:0000256" key="1">
    <source>
        <dbReference type="SAM" id="Phobius"/>
    </source>
</evidence>
<feature type="transmembrane region" description="Helical" evidence="1">
    <location>
        <begin position="175"/>
        <end position="194"/>
    </location>
</feature>